<dbReference type="AlphaFoldDB" id="A0A4Z2G7S0"/>
<name>A0A4Z2G7S0_9TELE</name>
<dbReference type="EMBL" id="SRLO01000649">
    <property type="protein sequence ID" value="TNN49588.1"/>
    <property type="molecule type" value="Genomic_DNA"/>
</dbReference>
<evidence type="ECO:0000313" key="2">
    <source>
        <dbReference type="EMBL" id="TNN49588.1"/>
    </source>
</evidence>
<evidence type="ECO:0000256" key="1">
    <source>
        <dbReference type="SAM" id="MobiDB-lite"/>
    </source>
</evidence>
<gene>
    <name evidence="2" type="ORF">EYF80_040206</name>
</gene>
<protein>
    <submittedName>
        <fullName evidence="2">Uncharacterized protein</fullName>
    </submittedName>
</protein>
<comment type="caution">
    <text evidence="2">The sequence shown here is derived from an EMBL/GenBank/DDBJ whole genome shotgun (WGS) entry which is preliminary data.</text>
</comment>
<sequence>MNRAVWIRDSRAHNEQGGRTAFHRFTGTALRRGRLKPADNKQPGEQQRGTKPLGCVFSPCLGLSHNHDDEGMP</sequence>
<reference evidence="2 3" key="1">
    <citation type="submission" date="2019-03" db="EMBL/GenBank/DDBJ databases">
        <title>First draft genome of Liparis tanakae, snailfish: a comprehensive survey of snailfish specific genes.</title>
        <authorList>
            <person name="Kim W."/>
            <person name="Song I."/>
            <person name="Jeong J.-H."/>
            <person name="Kim D."/>
            <person name="Kim S."/>
            <person name="Ryu S."/>
            <person name="Song J.Y."/>
            <person name="Lee S.K."/>
        </authorList>
    </citation>
    <scope>NUCLEOTIDE SEQUENCE [LARGE SCALE GENOMIC DNA]</scope>
    <source>
        <tissue evidence="2">Muscle</tissue>
    </source>
</reference>
<dbReference type="Proteomes" id="UP000314294">
    <property type="component" value="Unassembled WGS sequence"/>
</dbReference>
<accession>A0A4Z2G7S0</accession>
<keyword evidence="3" id="KW-1185">Reference proteome</keyword>
<organism evidence="2 3">
    <name type="scientific">Liparis tanakae</name>
    <name type="common">Tanaka's snailfish</name>
    <dbReference type="NCBI Taxonomy" id="230148"/>
    <lineage>
        <taxon>Eukaryota</taxon>
        <taxon>Metazoa</taxon>
        <taxon>Chordata</taxon>
        <taxon>Craniata</taxon>
        <taxon>Vertebrata</taxon>
        <taxon>Euteleostomi</taxon>
        <taxon>Actinopterygii</taxon>
        <taxon>Neopterygii</taxon>
        <taxon>Teleostei</taxon>
        <taxon>Neoteleostei</taxon>
        <taxon>Acanthomorphata</taxon>
        <taxon>Eupercaria</taxon>
        <taxon>Perciformes</taxon>
        <taxon>Cottioidei</taxon>
        <taxon>Cottales</taxon>
        <taxon>Liparidae</taxon>
        <taxon>Liparis</taxon>
    </lineage>
</organism>
<evidence type="ECO:0000313" key="3">
    <source>
        <dbReference type="Proteomes" id="UP000314294"/>
    </source>
</evidence>
<feature type="region of interest" description="Disordered" evidence="1">
    <location>
        <begin position="32"/>
        <end position="56"/>
    </location>
</feature>
<proteinExistence type="predicted"/>